<accession>A0A4U0VAM8</accession>
<evidence type="ECO:0000313" key="10">
    <source>
        <dbReference type="Proteomes" id="UP000309340"/>
    </source>
</evidence>
<dbReference type="InterPro" id="IPR011063">
    <property type="entry name" value="TilS/TtcA_N"/>
</dbReference>
<dbReference type="HAMAP" id="MF_01161">
    <property type="entry name" value="tRNA_Ile_lys_synt"/>
    <property type="match status" value="1"/>
</dbReference>
<dbReference type="CDD" id="cd01992">
    <property type="entry name" value="TilS_N"/>
    <property type="match status" value="1"/>
</dbReference>
<comment type="catalytic activity">
    <reaction evidence="6">
        <text>cytidine(34) in tRNA(Ile2) + L-lysine + ATP = lysidine(34) in tRNA(Ile2) + AMP + diphosphate + H(+)</text>
        <dbReference type="Rhea" id="RHEA:43744"/>
        <dbReference type="Rhea" id="RHEA-COMP:10625"/>
        <dbReference type="Rhea" id="RHEA-COMP:10670"/>
        <dbReference type="ChEBI" id="CHEBI:15378"/>
        <dbReference type="ChEBI" id="CHEBI:30616"/>
        <dbReference type="ChEBI" id="CHEBI:32551"/>
        <dbReference type="ChEBI" id="CHEBI:33019"/>
        <dbReference type="ChEBI" id="CHEBI:82748"/>
        <dbReference type="ChEBI" id="CHEBI:83665"/>
        <dbReference type="ChEBI" id="CHEBI:456215"/>
        <dbReference type="EC" id="6.3.4.19"/>
    </reaction>
</comment>
<keyword evidence="5" id="KW-0067">ATP-binding</keyword>
<keyword evidence="7" id="KW-0812">Transmembrane</keyword>
<evidence type="ECO:0000313" key="9">
    <source>
        <dbReference type="EMBL" id="TKA45981.1"/>
    </source>
</evidence>
<dbReference type="PANTHER" id="PTHR43033:SF1">
    <property type="entry name" value="TRNA(ILE)-LYSIDINE SYNTHASE-RELATED"/>
    <property type="match status" value="1"/>
</dbReference>
<comment type="caution">
    <text evidence="9">The sequence shown here is derived from an EMBL/GenBank/DDBJ whole genome shotgun (WGS) entry which is preliminary data.</text>
</comment>
<evidence type="ECO:0000256" key="3">
    <source>
        <dbReference type="ARBA" id="ARBA00022694"/>
    </source>
</evidence>
<dbReference type="GO" id="GO:0008033">
    <property type="term" value="P:tRNA processing"/>
    <property type="evidence" value="ECO:0007669"/>
    <property type="project" value="UniProtKB-KW"/>
</dbReference>
<dbReference type="AlphaFoldDB" id="A0A4U0VAM8"/>
<organism evidence="9 10">
    <name type="scientific">Friedmanniomyces simplex</name>
    <dbReference type="NCBI Taxonomy" id="329884"/>
    <lineage>
        <taxon>Eukaryota</taxon>
        <taxon>Fungi</taxon>
        <taxon>Dikarya</taxon>
        <taxon>Ascomycota</taxon>
        <taxon>Pezizomycotina</taxon>
        <taxon>Dothideomycetes</taxon>
        <taxon>Dothideomycetidae</taxon>
        <taxon>Mycosphaerellales</taxon>
        <taxon>Teratosphaeriaceae</taxon>
        <taxon>Friedmanniomyces</taxon>
    </lineage>
</organism>
<gene>
    <name evidence="9" type="ORF">B0A55_13176</name>
</gene>
<keyword evidence="4" id="KW-0547">Nucleotide-binding</keyword>
<sequence>MGIELGGWHYGRVFAGNNHDFAGRYDFDMDLLKIGGRIFGGIVVIFLWRAVMKPSLLRYLPPVYRFVDHWGLTLPRRYFLQSRDYKSVPPLRKDDNILPQAFEISAIMSRLRNPRKQASGQSNKPRREQVIPETFKERRVAWEEFEEARLAVSGGVDSMALASLCSENAQVINRQTPLVGFIVDHKLREGSTQEARNVAEELRRLRIEPRVLTLDWKHHGNPSTVEHLEHLARKLRFQAIGRACSEYGIESLLVAHHADDQAETVLMRIVGKYFGSGLRGIGCSRPIPECQGIYGVDQSGSPRLVKSREPETTNDAHEMLIEDGGVSVLRPLLSFTKEELTEYCKAAKVRWFEDRTNADPKFALRNTIRHLQKNDRLPVALRRKRLVAVAVRATKLEAEAESSAQDEYDRMGVSLD</sequence>
<evidence type="ECO:0000259" key="8">
    <source>
        <dbReference type="Pfam" id="PF01171"/>
    </source>
</evidence>
<dbReference type="Gene3D" id="3.40.50.620">
    <property type="entry name" value="HUPs"/>
    <property type="match status" value="1"/>
</dbReference>
<feature type="domain" description="tRNA(Ile)-lysidine/2-thiocytidine synthase N-terminal" evidence="8">
    <location>
        <begin position="150"/>
        <end position="370"/>
    </location>
</feature>
<name>A0A4U0VAM8_9PEZI</name>
<keyword evidence="10" id="KW-1185">Reference proteome</keyword>
<feature type="non-terminal residue" evidence="9">
    <location>
        <position position="416"/>
    </location>
</feature>
<dbReference type="InterPro" id="IPR012795">
    <property type="entry name" value="tRNA_Ile_lys_synt_N"/>
</dbReference>
<dbReference type="InterPro" id="IPR012094">
    <property type="entry name" value="tRNA_Ile_lys_synt"/>
</dbReference>
<dbReference type="SUPFAM" id="SSF52402">
    <property type="entry name" value="Adenine nucleotide alpha hydrolases-like"/>
    <property type="match status" value="1"/>
</dbReference>
<evidence type="ECO:0000256" key="5">
    <source>
        <dbReference type="ARBA" id="ARBA00022840"/>
    </source>
</evidence>
<keyword evidence="2" id="KW-0436">Ligase</keyword>
<evidence type="ECO:0000256" key="4">
    <source>
        <dbReference type="ARBA" id="ARBA00022741"/>
    </source>
</evidence>
<evidence type="ECO:0000256" key="1">
    <source>
        <dbReference type="ARBA" id="ARBA00013267"/>
    </source>
</evidence>
<dbReference type="Pfam" id="PF01171">
    <property type="entry name" value="ATP_bind_3"/>
    <property type="match status" value="1"/>
</dbReference>
<dbReference type="EMBL" id="NAJQ01002289">
    <property type="protein sequence ID" value="TKA45981.1"/>
    <property type="molecule type" value="Genomic_DNA"/>
</dbReference>
<keyword evidence="7" id="KW-1133">Transmembrane helix</keyword>
<feature type="transmembrane region" description="Helical" evidence="7">
    <location>
        <begin position="34"/>
        <end position="51"/>
    </location>
</feature>
<dbReference type="Proteomes" id="UP000309340">
    <property type="component" value="Unassembled WGS sequence"/>
</dbReference>
<proteinExistence type="inferred from homology"/>
<dbReference type="InterPro" id="IPR014729">
    <property type="entry name" value="Rossmann-like_a/b/a_fold"/>
</dbReference>
<reference evidence="9 10" key="1">
    <citation type="submission" date="2017-03" db="EMBL/GenBank/DDBJ databases">
        <title>Genomes of endolithic fungi from Antarctica.</title>
        <authorList>
            <person name="Coleine C."/>
            <person name="Masonjones S."/>
            <person name="Stajich J.E."/>
        </authorList>
    </citation>
    <scope>NUCLEOTIDE SEQUENCE [LARGE SCALE GENOMIC DNA]</scope>
    <source>
        <strain evidence="9 10">CCFEE 5184</strain>
    </source>
</reference>
<dbReference type="STRING" id="329884.A0A4U0VAM8"/>
<dbReference type="PANTHER" id="PTHR43033">
    <property type="entry name" value="TRNA(ILE)-LYSIDINE SYNTHASE-RELATED"/>
    <property type="match status" value="1"/>
</dbReference>
<dbReference type="EC" id="6.3.4.19" evidence="1"/>
<evidence type="ECO:0000256" key="7">
    <source>
        <dbReference type="SAM" id="Phobius"/>
    </source>
</evidence>
<keyword evidence="7" id="KW-0472">Membrane</keyword>
<dbReference type="GO" id="GO:0032267">
    <property type="term" value="F:tRNA(Ile)-lysidine synthase activity"/>
    <property type="evidence" value="ECO:0007669"/>
    <property type="project" value="UniProtKB-EC"/>
</dbReference>
<dbReference type="NCBIfam" id="TIGR02432">
    <property type="entry name" value="lysidine_TilS_N"/>
    <property type="match status" value="1"/>
</dbReference>
<dbReference type="OrthoDB" id="434144at2759"/>
<protein>
    <recommendedName>
        <fullName evidence="1">tRNA(Ile)-lysidine synthetase</fullName>
        <ecNumber evidence="1">6.3.4.19</ecNumber>
    </recommendedName>
</protein>
<keyword evidence="3" id="KW-0819">tRNA processing</keyword>
<dbReference type="GO" id="GO:0005524">
    <property type="term" value="F:ATP binding"/>
    <property type="evidence" value="ECO:0007669"/>
    <property type="project" value="UniProtKB-KW"/>
</dbReference>
<evidence type="ECO:0000256" key="2">
    <source>
        <dbReference type="ARBA" id="ARBA00022598"/>
    </source>
</evidence>
<evidence type="ECO:0000256" key="6">
    <source>
        <dbReference type="ARBA" id="ARBA00048539"/>
    </source>
</evidence>